<reference evidence="8" key="1">
    <citation type="journal article" date="2007" name="Science">
        <title>Draft genome of the filarial nematode parasite Brugia malayi.</title>
        <authorList>
            <person name="Ghedin E."/>
            <person name="Wang S."/>
            <person name="Spiro D."/>
            <person name="Caler E."/>
            <person name="Zhao Q."/>
            <person name="Crabtree J."/>
            <person name="Allen J.E."/>
            <person name="Delcher A.L."/>
            <person name="Guiliano D.B."/>
            <person name="Miranda-Saavedra D."/>
            <person name="Angiuoli S.V."/>
            <person name="Creasy T."/>
            <person name="Amedeo P."/>
            <person name="Haas B."/>
            <person name="El-Sayed N.M."/>
            <person name="Wortman J.R."/>
            <person name="Feldblyum T."/>
            <person name="Tallon L."/>
            <person name="Schatz M."/>
            <person name="Shumway M."/>
            <person name="Koo H."/>
            <person name="Salzberg S.L."/>
            <person name="Schobel S."/>
            <person name="Pertea M."/>
            <person name="Pop M."/>
            <person name="White O."/>
            <person name="Barton G.J."/>
            <person name="Carlow C.K."/>
            <person name="Crawford M.J."/>
            <person name="Daub J."/>
            <person name="Dimmic M.W."/>
            <person name="Estes C.F."/>
            <person name="Foster J.M."/>
            <person name="Ganatra M."/>
            <person name="Gregory W.F."/>
            <person name="Johnson N.M."/>
            <person name="Jin J."/>
            <person name="Komuniecki R."/>
            <person name="Korf I."/>
            <person name="Kumar S."/>
            <person name="Laney S."/>
            <person name="Li B.W."/>
            <person name="Li W."/>
            <person name="Lindblom T.H."/>
            <person name="Lustigman S."/>
            <person name="Ma D."/>
            <person name="Maina C.V."/>
            <person name="Martin D.M."/>
            <person name="McCarter J.P."/>
            <person name="McReynolds L."/>
            <person name="Mitreva M."/>
            <person name="Nutman T.B."/>
            <person name="Parkinson J."/>
            <person name="Peregrin-Alvarez J.M."/>
            <person name="Poole C."/>
            <person name="Ren Q."/>
            <person name="Saunders L."/>
            <person name="Sluder A.E."/>
            <person name="Smith K."/>
            <person name="Stanke M."/>
            <person name="Unnasch T.R."/>
            <person name="Ware J."/>
            <person name="Wei A.D."/>
            <person name="Weil G."/>
            <person name="Williams D.J."/>
            <person name="Zhang Y."/>
            <person name="Williams S.A."/>
            <person name="Fraser-Liggett C."/>
            <person name="Slatko B."/>
            <person name="Blaxter M.L."/>
            <person name="Scott A.L."/>
        </authorList>
    </citation>
    <scope>NUCLEOTIDE SEQUENCE</scope>
    <source>
        <strain evidence="8">FR3</strain>
    </source>
</reference>
<dbReference type="InterPro" id="IPR051303">
    <property type="entry name" value="Armcx_regulator"/>
</dbReference>
<gene>
    <name evidence="8 9" type="ORF">Bm6993</name>
    <name evidence="8" type="ORF">BM_Bm6993</name>
</gene>
<dbReference type="WormBase" id="Bm6993">
    <property type="protein sequence ID" value="BM07394"/>
    <property type="gene ID" value="WBGene00227254"/>
</dbReference>
<evidence type="ECO:0000313" key="9">
    <source>
        <dbReference type="WormBase" id="Bm6993"/>
    </source>
</evidence>
<dbReference type="InterPro" id="IPR011989">
    <property type="entry name" value="ARM-like"/>
</dbReference>
<dbReference type="InterPro" id="IPR016024">
    <property type="entry name" value="ARM-type_fold"/>
</dbReference>
<dbReference type="SUPFAM" id="SSF48371">
    <property type="entry name" value="ARM repeat"/>
    <property type="match status" value="1"/>
</dbReference>
<evidence type="ECO:0000256" key="2">
    <source>
        <dbReference type="ARBA" id="ARBA00004325"/>
    </source>
</evidence>
<organism evidence="8">
    <name type="scientific">Brugia malayi</name>
    <name type="common">Filarial nematode worm</name>
    <dbReference type="NCBI Taxonomy" id="6279"/>
    <lineage>
        <taxon>Eukaryota</taxon>
        <taxon>Metazoa</taxon>
        <taxon>Ecdysozoa</taxon>
        <taxon>Nematoda</taxon>
        <taxon>Chromadorea</taxon>
        <taxon>Rhabditida</taxon>
        <taxon>Spirurina</taxon>
        <taxon>Spiruromorpha</taxon>
        <taxon>Filarioidea</taxon>
        <taxon>Onchocercidae</taxon>
        <taxon>Brugia</taxon>
    </lineage>
</organism>
<dbReference type="InterPro" id="IPR006911">
    <property type="entry name" value="ARM-rpt_dom"/>
</dbReference>
<dbReference type="AlphaFoldDB" id="A0A0J9XQG4"/>
<keyword evidence="4" id="KW-1133">Transmembrane helix</keyword>
<protein>
    <submittedName>
        <fullName evidence="8">Bm6993</fullName>
    </submittedName>
</protein>
<evidence type="ECO:0000259" key="7">
    <source>
        <dbReference type="Pfam" id="PF04826"/>
    </source>
</evidence>
<accession>A0A0J9XQG4</accession>
<evidence type="ECO:0000256" key="5">
    <source>
        <dbReference type="ARBA" id="ARBA00023128"/>
    </source>
</evidence>
<dbReference type="Gene3D" id="1.25.10.10">
    <property type="entry name" value="Leucine-rich Repeat Variant"/>
    <property type="match status" value="1"/>
</dbReference>
<evidence type="ECO:0000256" key="3">
    <source>
        <dbReference type="ARBA" id="ARBA00022692"/>
    </source>
</evidence>
<dbReference type="Pfam" id="PF04826">
    <property type="entry name" value="Arm_2"/>
    <property type="match status" value="1"/>
</dbReference>
<dbReference type="GO" id="GO:0031966">
    <property type="term" value="C:mitochondrial membrane"/>
    <property type="evidence" value="ECO:0007669"/>
    <property type="project" value="UniProtKB-SubCell"/>
</dbReference>
<proteinExistence type="predicted"/>
<reference evidence="8" key="2">
    <citation type="submission" date="2012-12" db="EMBL/GenBank/DDBJ databases">
        <authorList>
            <person name="Gao Y.W."/>
            <person name="Fan S.T."/>
            <person name="Sun H.T."/>
            <person name="Wang Z."/>
            <person name="Gao X.L."/>
            <person name="Li Y.G."/>
            <person name="Wang T.C."/>
            <person name="Zhang K."/>
            <person name="Xu W.W."/>
            <person name="Yu Z.J."/>
            <person name="Xia X.Z."/>
        </authorList>
    </citation>
    <scope>NUCLEOTIDE SEQUENCE</scope>
    <source>
        <strain evidence="8">FR3</strain>
    </source>
</reference>
<evidence type="ECO:0000256" key="6">
    <source>
        <dbReference type="ARBA" id="ARBA00023136"/>
    </source>
</evidence>
<keyword evidence="5" id="KW-0496">Mitochondrion</keyword>
<sequence>MGQQQSAFVVEIASSRFGSFQSLPQTDPDDDEHNSPQWRITVNPSANFFSTSNELKSLINKLYRTQKLITPSEAKYLCTALKCIDISSDILLPLLTVISNATAYTANQNYHAALPNSSKVMLLQCIANMAACRENIEILQQTISFVVKRLNSSLDMERTVAFQALTNLSYTITRSQVKIILPAVPVCLKRLWEKGEANINSLRLLVNLSCCPDMVPHILAAKTVTGLLSILDTDKPEILLRAITWLLCMSSAVHALSLTYEVIAPLNQDPFANPNYTIYFSIYAPKGRHELIRRLNNITVGNEETALKAKRLLETLDKIPEARSLLSNLNRL</sequence>
<evidence type="ECO:0000256" key="4">
    <source>
        <dbReference type="ARBA" id="ARBA00022989"/>
    </source>
</evidence>
<comment type="subcellular location">
    <subcellularLocation>
        <location evidence="1">Membrane</location>
        <topology evidence="1">Single-pass membrane protein</topology>
    </subcellularLocation>
    <subcellularLocation>
        <location evidence="2">Mitochondrion membrane</location>
    </subcellularLocation>
</comment>
<evidence type="ECO:0000256" key="1">
    <source>
        <dbReference type="ARBA" id="ARBA00004167"/>
    </source>
</evidence>
<keyword evidence="6" id="KW-0472">Membrane</keyword>
<name>A0A0J9XQG4_BRUMA</name>
<dbReference type="PANTHER" id="PTHR15712:SF23">
    <property type="entry name" value="ARMADILLO REPEAT CONTAINING 10"/>
    <property type="match status" value="1"/>
</dbReference>
<evidence type="ECO:0000313" key="8">
    <source>
        <dbReference type="EMBL" id="CDP92888.2"/>
    </source>
</evidence>
<dbReference type="EMBL" id="LN856865">
    <property type="protein sequence ID" value="CDP92888.2"/>
    <property type="molecule type" value="Genomic_DNA"/>
</dbReference>
<dbReference type="PANTHER" id="PTHR15712">
    <property type="entry name" value="ARMADILLO REPEAT CONTAINING PROTEIN"/>
    <property type="match status" value="1"/>
</dbReference>
<feature type="domain" description="Armadillo repeat-containing" evidence="7">
    <location>
        <begin position="123"/>
        <end position="248"/>
    </location>
</feature>
<keyword evidence="3" id="KW-0812">Transmembrane</keyword>